<proteinExistence type="predicted"/>
<evidence type="ECO:0000256" key="1">
    <source>
        <dbReference type="SAM" id="Phobius"/>
    </source>
</evidence>
<dbReference type="Pfam" id="PF14264">
    <property type="entry name" value="Glucos_trans_II"/>
    <property type="match status" value="1"/>
</dbReference>
<evidence type="ECO:0000313" key="2">
    <source>
        <dbReference type="EMBL" id="HIX95649.1"/>
    </source>
</evidence>
<feature type="transmembrane region" description="Helical" evidence="1">
    <location>
        <begin position="245"/>
        <end position="263"/>
    </location>
</feature>
<keyword evidence="1" id="KW-0812">Transmembrane</keyword>
<feature type="transmembrane region" description="Helical" evidence="1">
    <location>
        <begin position="21"/>
        <end position="44"/>
    </location>
</feature>
<name>A0A9D2BW52_9FIRM</name>
<sequence length="522" mass="57176">MQQWLKQEKAQWQPCAAVLRAYAPLLLKTALLGMFLCHALFVAYGHTSPDGTNEGLYYYWNQRWALSIGRWLMPALSAVGANVVMPAVFLAFNALCTALTVLLLADLWQVRSKAVLVLSVLALLTAPSVIEQNLVIYMAYDYGFSMLAAVLAAYLVLARRGWHWFAAAVVCLALSLGGYQAWIGFAAGVVVMTLLLDCSEGMPLPRLLRRLGRAAAMGLLGGALYFAVLQVETRRAGVPLSSKGGLSDFGAGSLLGHLGQGILQAYRDFAAYYTSGPNHTGKARLLVLLGAALLGALFCVRLLRRRQWQQAAAALVLALALPLAIDLVDVVVEGEVNTLMSHPLQMVIPFALVLAWREAGPLWWQRLVRLGAAAAVALVCWWGTIVAYASYQTVAMAYRYVGTLTDAILTRVLNDPAYDSDMRVLIAGLPDESEAQKFNFLFDKSAYTKNMVFWDGTAGVLGNWKHYIYDYHGLWIGEVSTDEYYDIIDSEAFGGMPVYPAEGSLQTFGDILVVKLEEDPPR</sequence>
<reference evidence="2" key="1">
    <citation type="journal article" date="2021" name="PeerJ">
        <title>Extensive microbial diversity within the chicken gut microbiome revealed by metagenomics and culture.</title>
        <authorList>
            <person name="Gilroy R."/>
            <person name="Ravi A."/>
            <person name="Getino M."/>
            <person name="Pursley I."/>
            <person name="Horton D.L."/>
            <person name="Alikhan N.F."/>
            <person name="Baker D."/>
            <person name="Gharbi K."/>
            <person name="Hall N."/>
            <person name="Watson M."/>
            <person name="Adriaenssens E.M."/>
            <person name="Foster-Nyarko E."/>
            <person name="Jarju S."/>
            <person name="Secka A."/>
            <person name="Antonio M."/>
            <person name="Oren A."/>
            <person name="Chaudhuri R.R."/>
            <person name="La Ragione R."/>
            <person name="Hildebrand F."/>
            <person name="Pallen M.J."/>
        </authorList>
    </citation>
    <scope>NUCLEOTIDE SEQUENCE</scope>
    <source>
        <strain evidence="2">ChiHecec2B26-7398</strain>
    </source>
</reference>
<feature type="transmembrane region" description="Helical" evidence="1">
    <location>
        <begin position="283"/>
        <end position="300"/>
    </location>
</feature>
<reference evidence="2" key="2">
    <citation type="submission" date="2021-04" db="EMBL/GenBank/DDBJ databases">
        <authorList>
            <person name="Gilroy R."/>
        </authorList>
    </citation>
    <scope>NUCLEOTIDE SEQUENCE</scope>
    <source>
        <strain evidence="2">ChiHecec2B26-7398</strain>
    </source>
</reference>
<dbReference type="EMBL" id="DXEI01000138">
    <property type="protein sequence ID" value="HIX95649.1"/>
    <property type="molecule type" value="Genomic_DNA"/>
</dbReference>
<evidence type="ECO:0000313" key="3">
    <source>
        <dbReference type="Proteomes" id="UP000886751"/>
    </source>
</evidence>
<feature type="transmembrane region" description="Helical" evidence="1">
    <location>
        <begin position="312"/>
        <end position="332"/>
    </location>
</feature>
<feature type="transmembrane region" description="Helical" evidence="1">
    <location>
        <begin position="136"/>
        <end position="157"/>
    </location>
</feature>
<gene>
    <name evidence="2" type="ORF">H9846_09350</name>
</gene>
<keyword evidence="1" id="KW-1133">Transmembrane helix</keyword>
<dbReference type="InterPro" id="IPR025686">
    <property type="entry name" value="Glucos_trans_II"/>
</dbReference>
<feature type="transmembrane region" description="Helical" evidence="1">
    <location>
        <begin position="214"/>
        <end position="233"/>
    </location>
</feature>
<keyword evidence="1" id="KW-0472">Membrane</keyword>
<comment type="caution">
    <text evidence="2">The sequence shown here is derived from an EMBL/GenBank/DDBJ whole genome shotgun (WGS) entry which is preliminary data.</text>
</comment>
<protein>
    <submittedName>
        <fullName evidence="2">Glucosyltransferase domain-containing protein</fullName>
    </submittedName>
</protein>
<feature type="transmembrane region" description="Helical" evidence="1">
    <location>
        <begin position="83"/>
        <end position="105"/>
    </location>
</feature>
<accession>A0A9D2BW52</accession>
<feature type="transmembrane region" description="Helical" evidence="1">
    <location>
        <begin position="368"/>
        <end position="391"/>
    </location>
</feature>
<organism evidence="2 3">
    <name type="scientific">Candidatus Gemmiger excrementipullorum</name>
    <dbReference type="NCBI Taxonomy" id="2838610"/>
    <lineage>
        <taxon>Bacteria</taxon>
        <taxon>Bacillati</taxon>
        <taxon>Bacillota</taxon>
        <taxon>Clostridia</taxon>
        <taxon>Eubacteriales</taxon>
        <taxon>Gemmiger</taxon>
    </lineage>
</organism>
<feature type="transmembrane region" description="Helical" evidence="1">
    <location>
        <begin position="164"/>
        <end position="194"/>
    </location>
</feature>
<dbReference type="Proteomes" id="UP000886751">
    <property type="component" value="Unassembled WGS sequence"/>
</dbReference>
<dbReference type="AlphaFoldDB" id="A0A9D2BW52"/>
<feature type="transmembrane region" description="Helical" evidence="1">
    <location>
        <begin position="114"/>
        <end position="130"/>
    </location>
</feature>